<protein>
    <submittedName>
        <fullName evidence="1 2">Transcription factor 25</fullName>
    </submittedName>
</protein>
<organism evidence="1">
    <name type="scientific">Anopheles sinensis</name>
    <name type="common">Mosquito</name>
    <dbReference type="NCBI Taxonomy" id="74873"/>
    <lineage>
        <taxon>Eukaryota</taxon>
        <taxon>Metazoa</taxon>
        <taxon>Ecdysozoa</taxon>
        <taxon>Arthropoda</taxon>
        <taxon>Hexapoda</taxon>
        <taxon>Insecta</taxon>
        <taxon>Pterygota</taxon>
        <taxon>Neoptera</taxon>
        <taxon>Endopterygota</taxon>
        <taxon>Diptera</taxon>
        <taxon>Nematocera</taxon>
        <taxon>Culicoidea</taxon>
        <taxon>Culicidae</taxon>
        <taxon>Anophelinae</taxon>
        <taxon>Anopheles</taxon>
    </lineage>
</organism>
<evidence type="ECO:0000313" key="3">
    <source>
        <dbReference type="Proteomes" id="UP000030765"/>
    </source>
</evidence>
<dbReference type="EMBL" id="ATLV01021040">
    <property type="status" value="NOT_ANNOTATED_CDS"/>
    <property type="molecule type" value="Genomic_DNA"/>
</dbReference>
<dbReference type="VEuPathDB" id="VectorBase:ASIC013975"/>
<sequence>MGEKSDIIIIHSAQTERKYACVCVSVSCVCGSNRLKGRGRKCDLKQVVRFSIPMAHIPEFGPRWLWFLPANSDAMENDGKRKLTAETLTDREGPGWSGSHAIEPEEAAARGCGLLVCLAMAAD</sequence>
<dbReference type="Proteomes" id="UP000030765">
    <property type="component" value="Unassembled WGS sequence"/>
</dbReference>
<reference evidence="2" key="2">
    <citation type="submission" date="2020-05" db="UniProtKB">
        <authorList>
            <consortium name="EnsemblMetazoa"/>
        </authorList>
    </citation>
    <scope>IDENTIFICATION</scope>
</reference>
<dbReference type="AlphaFoldDB" id="A0A084W6X8"/>
<dbReference type="EMBL" id="KE525312">
    <property type="protein sequence ID" value="KFB45972.1"/>
    <property type="molecule type" value="Genomic_DNA"/>
</dbReference>
<keyword evidence="3" id="KW-1185">Reference proteome</keyword>
<evidence type="ECO:0000313" key="1">
    <source>
        <dbReference type="EMBL" id="KFB45972.1"/>
    </source>
</evidence>
<name>A0A084W6X8_ANOSI</name>
<reference evidence="1 3" key="1">
    <citation type="journal article" date="2014" name="BMC Genomics">
        <title>Genome sequence of Anopheles sinensis provides insight into genetics basis of mosquito competence for malaria parasites.</title>
        <authorList>
            <person name="Zhou D."/>
            <person name="Zhang D."/>
            <person name="Ding G."/>
            <person name="Shi L."/>
            <person name="Hou Q."/>
            <person name="Ye Y."/>
            <person name="Xu Y."/>
            <person name="Zhou H."/>
            <person name="Xiong C."/>
            <person name="Li S."/>
            <person name="Yu J."/>
            <person name="Hong S."/>
            <person name="Yu X."/>
            <person name="Zou P."/>
            <person name="Chen C."/>
            <person name="Chang X."/>
            <person name="Wang W."/>
            <person name="Lv Y."/>
            <person name="Sun Y."/>
            <person name="Ma L."/>
            <person name="Shen B."/>
            <person name="Zhu C."/>
        </authorList>
    </citation>
    <scope>NUCLEOTIDE SEQUENCE [LARGE SCALE GENOMIC DNA]</scope>
</reference>
<accession>A0A084W6X8</accession>
<gene>
    <name evidence="1" type="ORF">ZHAS_00013975</name>
</gene>
<proteinExistence type="predicted"/>
<dbReference type="EnsemblMetazoa" id="ASIC013975-RA">
    <property type="protein sequence ID" value="ASIC013975-PA"/>
    <property type="gene ID" value="ASIC013975"/>
</dbReference>
<evidence type="ECO:0000313" key="2">
    <source>
        <dbReference type="EnsemblMetazoa" id="ASIC013975-PA"/>
    </source>
</evidence>